<name>A0A327NDK7_9BACT</name>
<comment type="caution">
    <text evidence="1">The sequence shown here is derived from an EMBL/GenBank/DDBJ whole genome shotgun (WGS) entry which is preliminary data.</text>
</comment>
<dbReference type="EMBL" id="QLII01000001">
    <property type="protein sequence ID" value="RAI73371.1"/>
    <property type="molecule type" value="Genomic_DNA"/>
</dbReference>
<dbReference type="SUPFAM" id="SSF81296">
    <property type="entry name" value="E set domains"/>
    <property type="match status" value="1"/>
</dbReference>
<dbReference type="AlphaFoldDB" id="A0A327NDK7"/>
<evidence type="ECO:0000313" key="2">
    <source>
        <dbReference type="Proteomes" id="UP000249016"/>
    </source>
</evidence>
<proteinExistence type="predicted"/>
<dbReference type="InterPro" id="IPR050583">
    <property type="entry name" value="Mycobacterial_A85_antigen"/>
</dbReference>
<accession>A0A327NDK7</accession>
<organism evidence="1 2">
    <name type="scientific">Spirosoma telluris</name>
    <dbReference type="NCBI Taxonomy" id="2183553"/>
    <lineage>
        <taxon>Bacteria</taxon>
        <taxon>Pseudomonadati</taxon>
        <taxon>Bacteroidota</taxon>
        <taxon>Cytophagia</taxon>
        <taxon>Cytophagales</taxon>
        <taxon>Cytophagaceae</taxon>
        <taxon>Spirosoma</taxon>
    </lineage>
</organism>
<dbReference type="GO" id="GO:0016747">
    <property type="term" value="F:acyltransferase activity, transferring groups other than amino-acyl groups"/>
    <property type="evidence" value="ECO:0007669"/>
    <property type="project" value="TreeGrafter"/>
</dbReference>
<dbReference type="SUPFAM" id="SSF53474">
    <property type="entry name" value="alpha/beta-Hydrolases"/>
    <property type="match status" value="1"/>
</dbReference>
<dbReference type="Gene3D" id="3.40.50.1820">
    <property type="entry name" value="alpha/beta hydrolase"/>
    <property type="match status" value="1"/>
</dbReference>
<dbReference type="Gene3D" id="2.60.40.10">
    <property type="entry name" value="Immunoglobulins"/>
    <property type="match status" value="1"/>
</dbReference>
<dbReference type="PANTHER" id="PTHR48098:SF1">
    <property type="entry name" value="DIACYLGLYCEROL ACYLTRANSFERASE_MYCOLYLTRANSFERASE AG85A"/>
    <property type="match status" value="1"/>
</dbReference>
<dbReference type="PANTHER" id="PTHR48098">
    <property type="entry name" value="ENTEROCHELIN ESTERASE-RELATED"/>
    <property type="match status" value="1"/>
</dbReference>
<protein>
    <submittedName>
        <fullName evidence="1">Esterase</fullName>
    </submittedName>
</protein>
<reference evidence="1 2" key="1">
    <citation type="submission" date="2018-06" db="EMBL/GenBank/DDBJ databases">
        <title>Spirosoma sp. HMF3257 Genome sequencing and assembly.</title>
        <authorList>
            <person name="Kang H."/>
            <person name="Cha I."/>
            <person name="Kim H."/>
            <person name="Kang J."/>
            <person name="Joh K."/>
        </authorList>
    </citation>
    <scope>NUCLEOTIDE SEQUENCE [LARGE SCALE GENOMIC DNA]</scope>
    <source>
        <strain evidence="1 2">HMF3257</strain>
    </source>
</reference>
<sequence length="381" mass="42395">MMKTANRLLLIFYILIQAVLLQAQPRVPPLRSPEVVEGGLLFRLRAPNAKEVILDIEGISKETMTKDEQGVWSFTKKLEPDVYDYAFVVDGLRIPDPANPVAKPCYQCNGQSLAHMPGPASLSWEIKDVPRGAVNHQVYRSAVMGEDRDYYVYLPPNYDPKRKEPYPVFFLLHGATGTALSWIVNAQANIILDNLIAEGKAKPMIMVNTLGYGGNEKYAAEVIQEIIPQLEKTYNAAKDRNQRAIVGLSMGGGTAFYTGLNHLDQFAYVGGMSSAVGMGGPRPPASTTANPATTTPSTEQVTAMMDVFSKTYPKLDDKANTQLKLLWVSCGVDDFLYQNNKYFKQFLTSKNVKFKEVETPGGHTFMVWRRNLTDLAPLLFR</sequence>
<dbReference type="InterPro" id="IPR013783">
    <property type="entry name" value="Ig-like_fold"/>
</dbReference>
<gene>
    <name evidence="1" type="ORF">HMF3257_01040</name>
</gene>
<dbReference type="OrthoDB" id="9803578at2"/>
<dbReference type="InterPro" id="IPR000801">
    <property type="entry name" value="Esterase-like"/>
</dbReference>
<dbReference type="Pfam" id="PF00756">
    <property type="entry name" value="Esterase"/>
    <property type="match status" value="1"/>
</dbReference>
<keyword evidence="2" id="KW-1185">Reference proteome</keyword>
<dbReference type="InterPro" id="IPR029058">
    <property type="entry name" value="AB_hydrolase_fold"/>
</dbReference>
<dbReference type="Proteomes" id="UP000249016">
    <property type="component" value="Unassembled WGS sequence"/>
</dbReference>
<evidence type="ECO:0000313" key="1">
    <source>
        <dbReference type="EMBL" id="RAI73371.1"/>
    </source>
</evidence>
<dbReference type="RefSeq" id="WP_111340251.1">
    <property type="nucleotide sequence ID" value="NZ_QLII01000001.1"/>
</dbReference>
<dbReference type="InterPro" id="IPR014756">
    <property type="entry name" value="Ig_E-set"/>
</dbReference>